<dbReference type="Pfam" id="PF06182">
    <property type="entry name" value="ABC2_membrane_6"/>
    <property type="match status" value="1"/>
</dbReference>
<dbReference type="RefSeq" id="WP_225278244.1">
    <property type="nucleotide sequence ID" value="NZ_BMNK01000028.1"/>
</dbReference>
<reference evidence="3" key="2">
    <citation type="submission" date="2020-09" db="EMBL/GenBank/DDBJ databases">
        <authorList>
            <person name="Sun Q."/>
            <person name="Zhou Y."/>
        </authorList>
    </citation>
    <scope>NUCLEOTIDE SEQUENCE</scope>
    <source>
        <strain evidence="3">CGMCC 4.7430</strain>
    </source>
</reference>
<organism evidence="3 4">
    <name type="scientific">Nonomuraea glycinis</name>
    <dbReference type="NCBI Taxonomy" id="2047744"/>
    <lineage>
        <taxon>Bacteria</taxon>
        <taxon>Bacillati</taxon>
        <taxon>Actinomycetota</taxon>
        <taxon>Actinomycetes</taxon>
        <taxon>Streptosporangiales</taxon>
        <taxon>Streptosporangiaceae</taxon>
        <taxon>Nonomuraea</taxon>
    </lineage>
</organism>
<evidence type="ECO:0000256" key="1">
    <source>
        <dbReference type="SAM" id="MobiDB-lite"/>
    </source>
</evidence>
<keyword evidence="4" id="KW-1185">Reference proteome</keyword>
<evidence type="ECO:0000256" key="2">
    <source>
        <dbReference type="SAM" id="Phobius"/>
    </source>
</evidence>
<sequence>MRPTRRTPDNPRLPFPARPCTGPDTVGDHARTERRPHTISLYAQLVRYGFRKHATYLAGALAGAFTNSVFGILRAYILIALWQARPGLAGYDVADAITFCFITQALIAPMQLFGGGLTIPERIRSGDIALDLVRPAPLQLWSLAEDLGRAAFLLLARGLPPMLLGAVLFGIVTPTGVTRWAGFLAGLLLAVLTSFGWRYLVALSVCWLVDDRGVSVVSMVLTTFFSGMMLPLTIFPGWLGELARALPWAAMVQAPADLYLGKAPLLDTLALQAFWAATLIGLGAAATRAIRYKVVIQGG</sequence>
<keyword evidence="2" id="KW-1133">Transmembrane helix</keyword>
<reference evidence="3" key="1">
    <citation type="journal article" date="2014" name="Int. J. Syst. Evol. Microbiol.">
        <title>Complete genome sequence of Corynebacterium casei LMG S-19264T (=DSM 44701T), isolated from a smear-ripened cheese.</title>
        <authorList>
            <consortium name="US DOE Joint Genome Institute (JGI-PGF)"/>
            <person name="Walter F."/>
            <person name="Albersmeier A."/>
            <person name="Kalinowski J."/>
            <person name="Ruckert C."/>
        </authorList>
    </citation>
    <scope>NUCLEOTIDE SEQUENCE</scope>
    <source>
        <strain evidence="3">CGMCC 4.7430</strain>
    </source>
</reference>
<feature type="transmembrane region" description="Helical" evidence="2">
    <location>
        <begin position="96"/>
        <end position="119"/>
    </location>
</feature>
<accession>A0A918AG60</accession>
<feature type="transmembrane region" description="Helical" evidence="2">
    <location>
        <begin position="183"/>
        <end position="209"/>
    </location>
</feature>
<name>A0A918AG60_9ACTN</name>
<dbReference type="PANTHER" id="PTHR36832">
    <property type="entry name" value="SLR1174 PROTEIN-RELATED"/>
    <property type="match status" value="1"/>
</dbReference>
<feature type="transmembrane region" description="Helical" evidence="2">
    <location>
        <begin position="269"/>
        <end position="290"/>
    </location>
</feature>
<dbReference type="Proteomes" id="UP000660745">
    <property type="component" value="Unassembled WGS sequence"/>
</dbReference>
<evidence type="ECO:0000313" key="3">
    <source>
        <dbReference type="EMBL" id="GGP18195.1"/>
    </source>
</evidence>
<gene>
    <name evidence="3" type="ORF">GCM10012278_89530</name>
</gene>
<dbReference type="EMBL" id="BMNK01000028">
    <property type="protein sequence ID" value="GGP18195.1"/>
    <property type="molecule type" value="Genomic_DNA"/>
</dbReference>
<feature type="transmembrane region" description="Helical" evidence="2">
    <location>
        <begin position="216"/>
        <end position="239"/>
    </location>
</feature>
<keyword evidence="2" id="KW-0812">Transmembrane</keyword>
<feature type="transmembrane region" description="Helical" evidence="2">
    <location>
        <begin position="150"/>
        <end position="171"/>
    </location>
</feature>
<dbReference type="InterPro" id="IPR010390">
    <property type="entry name" value="ABC-2_transporter-like"/>
</dbReference>
<feature type="region of interest" description="Disordered" evidence="1">
    <location>
        <begin position="1"/>
        <end position="31"/>
    </location>
</feature>
<comment type="caution">
    <text evidence="3">The sequence shown here is derived from an EMBL/GenBank/DDBJ whole genome shotgun (WGS) entry which is preliminary data.</text>
</comment>
<proteinExistence type="predicted"/>
<dbReference type="PANTHER" id="PTHR36832:SF2">
    <property type="entry name" value="INTEGRAL MEMBRANE PROTEIN"/>
    <property type="match status" value="1"/>
</dbReference>
<keyword evidence="2" id="KW-0472">Membrane</keyword>
<dbReference type="AlphaFoldDB" id="A0A918AG60"/>
<feature type="transmembrane region" description="Helical" evidence="2">
    <location>
        <begin position="56"/>
        <end position="84"/>
    </location>
</feature>
<evidence type="ECO:0000313" key="4">
    <source>
        <dbReference type="Proteomes" id="UP000660745"/>
    </source>
</evidence>
<protein>
    <submittedName>
        <fullName evidence="3">ABC transporter permease</fullName>
    </submittedName>
</protein>